<dbReference type="Proteomes" id="UP001151760">
    <property type="component" value="Unassembled WGS sequence"/>
</dbReference>
<dbReference type="Gene3D" id="4.10.60.10">
    <property type="entry name" value="Zinc finger, CCHC-type"/>
    <property type="match status" value="1"/>
</dbReference>
<keyword evidence="1" id="KW-0863">Zinc-finger</keyword>
<accession>A0ABQ5FQK2</accession>
<evidence type="ECO:0000313" key="5">
    <source>
        <dbReference type="EMBL" id="GJT65183.1"/>
    </source>
</evidence>
<gene>
    <name evidence="5" type="ORF">Tco_1016663</name>
</gene>
<reference evidence="5" key="1">
    <citation type="journal article" date="2022" name="Int. J. Mol. Sci.">
        <title>Draft Genome of Tanacetum Coccineum: Genomic Comparison of Closely Related Tanacetum-Family Plants.</title>
        <authorList>
            <person name="Yamashiro T."/>
            <person name="Shiraishi A."/>
            <person name="Nakayama K."/>
            <person name="Satake H."/>
        </authorList>
    </citation>
    <scope>NUCLEOTIDE SEQUENCE</scope>
</reference>
<evidence type="ECO:0000256" key="1">
    <source>
        <dbReference type="PROSITE-ProRule" id="PRU00047"/>
    </source>
</evidence>
<feature type="domain" description="CCHC-type" evidence="4">
    <location>
        <begin position="261"/>
        <end position="275"/>
    </location>
</feature>
<keyword evidence="6" id="KW-1185">Reference proteome</keyword>
<dbReference type="InterPro" id="IPR036875">
    <property type="entry name" value="Znf_CCHC_sf"/>
</dbReference>
<dbReference type="EMBL" id="BQNB010017611">
    <property type="protein sequence ID" value="GJT65183.1"/>
    <property type="molecule type" value="Genomic_DNA"/>
</dbReference>
<feature type="coiled-coil region" evidence="2">
    <location>
        <begin position="187"/>
        <end position="214"/>
    </location>
</feature>
<sequence>MTKDKDGGDTSKKEVGTISAPQFQCPMLKPTNYSLWAIRMQIILEANGLWEMIEPSETTKSDNKKDKTAIAFLYQSLPEEQLLQITKHKTAKAIWNALKTRHIGEERVQQARLQTLKSDFEMLHMKEDETIDTFTTKLTTLVNKAASLGHTMEDETLVRKLLNAVPDRYLQIVASIEQYSDLSEMTLEEAIGRLKTYEERIKHKSKQVDNQDRLLFTRYQEQGRMRGHGGFNQSRGQESNFKKETHNNSNKLTHDKSKVMCFKCKEYGHFANRCPLKKEEQSNLTEEDLEPQLLMAIIEESQIRNGRKFHSTST</sequence>
<dbReference type="PROSITE" id="PS50158">
    <property type="entry name" value="ZF_CCHC"/>
    <property type="match status" value="1"/>
</dbReference>
<keyword evidence="2" id="KW-0175">Coiled coil</keyword>
<dbReference type="Pfam" id="PF14223">
    <property type="entry name" value="Retrotran_gag_2"/>
    <property type="match status" value="1"/>
</dbReference>
<dbReference type="PANTHER" id="PTHR35317">
    <property type="entry name" value="OS04G0629600 PROTEIN"/>
    <property type="match status" value="1"/>
</dbReference>
<comment type="caution">
    <text evidence="5">The sequence shown here is derived from an EMBL/GenBank/DDBJ whole genome shotgun (WGS) entry which is preliminary data.</text>
</comment>
<evidence type="ECO:0000313" key="6">
    <source>
        <dbReference type="Proteomes" id="UP001151760"/>
    </source>
</evidence>
<feature type="region of interest" description="Disordered" evidence="3">
    <location>
        <begin position="225"/>
        <end position="251"/>
    </location>
</feature>
<evidence type="ECO:0000256" key="2">
    <source>
        <dbReference type="SAM" id="Coils"/>
    </source>
</evidence>
<dbReference type="PANTHER" id="PTHR35317:SF38">
    <property type="entry name" value="RNA-DIRECTED DNA POLYMERASE"/>
    <property type="match status" value="1"/>
</dbReference>
<keyword evidence="1" id="KW-0862">Zinc</keyword>
<keyword evidence="1" id="KW-0479">Metal-binding</keyword>
<name>A0ABQ5FQK2_9ASTR</name>
<dbReference type="InterPro" id="IPR001878">
    <property type="entry name" value="Znf_CCHC"/>
</dbReference>
<proteinExistence type="predicted"/>
<evidence type="ECO:0000256" key="3">
    <source>
        <dbReference type="SAM" id="MobiDB-lite"/>
    </source>
</evidence>
<dbReference type="SUPFAM" id="SSF57756">
    <property type="entry name" value="Retrovirus zinc finger-like domains"/>
    <property type="match status" value="1"/>
</dbReference>
<dbReference type="Pfam" id="PF00098">
    <property type="entry name" value="zf-CCHC"/>
    <property type="match status" value="1"/>
</dbReference>
<evidence type="ECO:0000259" key="4">
    <source>
        <dbReference type="PROSITE" id="PS50158"/>
    </source>
</evidence>
<protein>
    <submittedName>
        <fullName evidence="5">Zinc finger, CCHC-type containing protein</fullName>
    </submittedName>
</protein>
<reference evidence="5" key="2">
    <citation type="submission" date="2022-01" db="EMBL/GenBank/DDBJ databases">
        <authorList>
            <person name="Yamashiro T."/>
            <person name="Shiraishi A."/>
            <person name="Satake H."/>
            <person name="Nakayama K."/>
        </authorList>
    </citation>
    <scope>NUCLEOTIDE SEQUENCE</scope>
</reference>
<organism evidence="5 6">
    <name type="scientific">Tanacetum coccineum</name>
    <dbReference type="NCBI Taxonomy" id="301880"/>
    <lineage>
        <taxon>Eukaryota</taxon>
        <taxon>Viridiplantae</taxon>
        <taxon>Streptophyta</taxon>
        <taxon>Embryophyta</taxon>
        <taxon>Tracheophyta</taxon>
        <taxon>Spermatophyta</taxon>
        <taxon>Magnoliopsida</taxon>
        <taxon>eudicotyledons</taxon>
        <taxon>Gunneridae</taxon>
        <taxon>Pentapetalae</taxon>
        <taxon>asterids</taxon>
        <taxon>campanulids</taxon>
        <taxon>Asterales</taxon>
        <taxon>Asteraceae</taxon>
        <taxon>Asteroideae</taxon>
        <taxon>Anthemideae</taxon>
        <taxon>Anthemidinae</taxon>
        <taxon>Tanacetum</taxon>
    </lineage>
</organism>
<feature type="compositionally biased region" description="Basic and acidic residues" evidence="3">
    <location>
        <begin position="240"/>
        <end position="251"/>
    </location>
</feature>